<dbReference type="Proteomes" id="UP000078200">
    <property type="component" value="Unassembled WGS sequence"/>
</dbReference>
<dbReference type="EC" id="1.1.1.22" evidence="3 8"/>
<evidence type="ECO:0000256" key="9">
    <source>
        <dbReference type="PIRSR" id="PIRSR500134-1"/>
    </source>
</evidence>
<dbReference type="InterPro" id="IPR001732">
    <property type="entry name" value="UDP-Glc/GDP-Man_DH_N"/>
</dbReference>
<evidence type="ECO:0000313" key="14">
    <source>
        <dbReference type="EnsemblMetazoa" id="GAUT007515-PA"/>
    </source>
</evidence>
<dbReference type="PANTHER" id="PTHR43750:SF3">
    <property type="entry name" value="UDP-GLUCOSE 6-DEHYDROGENASE TUAD"/>
    <property type="match status" value="1"/>
</dbReference>
<feature type="signal peptide" evidence="12">
    <location>
        <begin position="1"/>
        <end position="16"/>
    </location>
</feature>
<feature type="binding site" evidence="11">
    <location>
        <position position="120"/>
    </location>
    <ligand>
        <name>NAD(+)</name>
        <dbReference type="ChEBI" id="CHEBI:57540"/>
    </ligand>
</feature>
<evidence type="ECO:0000256" key="8">
    <source>
        <dbReference type="PIRNR" id="PIRNR000124"/>
    </source>
</evidence>
<keyword evidence="6 8" id="KW-0520">NAD</keyword>
<dbReference type="STRING" id="7395.A0A1A9UKC9"/>
<dbReference type="SUPFAM" id="SSF48179">
    <property type="entry name" value="6-phosphogluconate dehydrogenase C-terminal domain-like"/>
    <property type="match status" value="1"/>
</dbReference>
<dbReference type="InterPro" id="IPR036291">
    <property type="entry name" value="NAD(P)-bd_dom_sf"/>
</dbReference>
<feature type="binding site" evidence="11">
    <location>
        <position position="86"/>
    </location>
    <ligand>
        <name>NAD(+)</name>
        <dbReference type="ChEBI" id="CHEBI:57540"/>
    </ligand>
</feature>
<evidence type="ECO:0000313" key="15">
    <source>
        <dbReference type="Proteomes" id="UP000078200"/>
    </source>
</evidence>
<sequence length="449" mass="50948">MKVTVFGAGYVGLVQSAVLAEVGCHVVCVENNLCKVIKLKQGIIHLYEPGLMKLIQKNLQANRLKFTTNSKYGIKHGLIQFIAVGTPLKNHQVDISEVYNIAIKIAKYMENYKIILEKSTIPVGTSDKIFRLVKKILKYRNNNLTFDIVFNPEFLKEGTAISDCMNPERIILGINNINPINILKKLYKPFCNKKNSIIFMDFRSAELTKYAANCMLATKISFMNEMANLAEIFGADIEKIRKGIGSDSRIGKNYIYPGCGYGGSCFPKDVKGLILKAQESGYEPKLLHAVEKINIIQKNKLFKLIQSHFGKDLHKKIFALWGLAFKPDTSDIREASSCVLMESLWRCGAKIQAFDPKAMQEIALVYKNNSNLKLMQNKESTLNHADALIICTEWKHFYFPDFKIIKSKLKNPVIFDGRNLYNPKYLKNHGFLYYGIGRGESCLKLKTKN</sequence>
<evidence type="ECO:0000256" key="12">
    <source>
        <dbReference type="SAM" id="SignalP"/>
    </source>
</evidence>
<comment type="similarity">
    <text evidence="2 8">Belongs to the UDP-glucose/GDP-mannose dehydrogenase family.</text>
</comment>
<feature type="chain" id="PRO_5008398605" description="UDP-glucose 6-dehydrogenase" evidence="12">
    <location>
        <begin position="17"/>
        <end position="449"/>
    </location>
</feature>
<feature type="binding site" evidence="11">
    <location>
        <position position="333"/>
    </location>
    <ligand>
        <name>NAD(+)</name>
        <dbReference type="ChEBI" id="CHEBI:57540"/>
    </ligand>
</feature>
<dbReference type="SUPFAM" id="SSF52413">
    <property type="entry name" value="UDP-glucose/GDP-mannose dehydrogenase C-terminal domain"/>
    <property type="match status" value="1"/>
</dbReference>
<keyword evidence="15" id="KW-1185">Reference proteome</keyword>
<dbReference type="SUPFAM" id="SSF51735">
    <property type="entry name" value="NAD(P)-binding Rossmann-fold domains"/>
    <property type="match status" value="1"/>
</dbReference>
<feature type="binding site" evidence="10">
    <location>
        <begin position="154"/>
        <end position="157"/>
    </location>
    <ligand>
        <name>substrate</name>
    </ligand>
</feature>
<dbReference type="Gene3D" id="1.20.5.100">
    <property type="entry name" value="Cytochrome c1, transmembrane anchor, C-terminal"/>
    <property type="match status" value="1"/>
</dbReference>
<dbReference type="AlphaFoldDB" id="A0A1A9UKC9"/>
<keyword evidence="12" id="KW-0732">Signal</keyword>
<dbReference type="InterPro" id="IPR014027">
    <property type="entry name" value="UDP-Glc/GDP-Man_DH_C"/>
</dbReference>
<evidence type="ECO:0000256" key="11">
    <source>
        <dbReference type="PIRSR" id="PIRSR500134-3"/>
    </source>
</evidence>
<dbReference type="InterPro" id="IPR036220">
    <property type="entry name" value="UDP-Glc/GDP-Man_DH_C_sf"/>
</dbReference>
<evidence type="ECO:0000256" key="1">
    <source>
        <dbReference type="ARBA" id="ARBA00004701"/>
    </source>
</evidence>
<proteinExistence type="inferred from homology"/>
<dbReference type="GO" id="GO:0000271">
    <property type="term" value="P:polysaccharide biosynthetic process"/>
    <property type="evidence" value="ECO:0007669"/>
    <property type="project" value="InterPro"/>
</dbReference>
<reference evidence="14" key="1">
    <citation type="submission" date="2020-05" db="UniProtKB">
        <authorList>
            <consortium name="EnsemblMetazoa"/>
        </authorList>
    </citation>
    <scope>IDENTIFICATION</scope>
    <source>
        <strain evidence="14">TTRI</strain>
    </source>
</reference>
<evidence type="ECO:0000256" key="2">
    <source>
        <dbReference type="ARBA" id="ARBA00006601"/>
    </source>
</evidence>
<dbReference type="UniPathway" id="UPA00038">
    <property type="reaction ID" value="UER00491"/>
</dbReference>
<feature type="binding site" evidence="10">
    <location>
        <position position="326"/>
    </location>
    <ligand>
        <name>substrate</name>
    </ligand>
</feature>
<evidence type="ECO:0000256" key="3">
    <source>
        <dbReference type="ARBA" id="ARBA00012954"/>
    </source>
</evidence>
<feature type="active site" description="Nucleophile" evidence="9">
    <location>
        <position position="265"/>
    </location>
</feature>
<dbReference type="InterPro" id="IPR028357">
    <property type="entry name" value="UDPglc_DH_bac"/>
</dbReference>
<feature type="binding site" evidence="10">
    <location>
        <position position="209"/>
    </location>
    <ligand>
        <name>substrate</name>
    </ligand>
</feature>
<evidence type="ECO:0000256" key="10">
    <source>
        <dbReference type="PIRSR" id="PIRSR500134-2"/>
    </source>
</evidence>
<feature type="binding site" evidence="10">
    <location>
        <position position="262"/>
    </location>
    <ligand>
        <name>substrate</name>
    </ligand>
</feature>
<dbReference type="EnsemblMetazoa" id="GAUT007515-RA">
    <property type="protein sequence ID" value="GAUT007515-PA"/>
    <property type="gene ID" value="GAUT007515"/>
</dbReference>
<evidence type="ECO:0000259" key="13">
    <source>
        <dbReference type="SMART" id="SM00984"/>
    </source>
</evidence>
<evidence type="ECO:0000256" key="7">
    <source>
        <dbReference type="ARBA" id="ARBA00047473"/>
    </source>
</evidence>
<feature type="binding site" evidence="10">
    <location>
        <begin position="254"/>
        <end position="258"/>
    </location>
    <ligand>
        <name>substrate</name>
    </ligand>
</feature>
<evidence type="ECO:0000256" key="5">
    <source>
        <dbReference type="ARBA" id="ARBA00023002"/>
    </source>
</evidence>
<comment type="catalytic activity">
    <reaction evidence="7 8">
        <text>UDP-alpha-D-glucose + 2 NAD(+) + H2O = UDP-alpha-D-glucuronate + 2 NADH + 3 H(+)</text>
        <dbReference type="Rhea" id="RHEA:23596"/>
        <dbReference type="ChEBI" id="CHEBI:15377"/>
        <dbReference type="ChEBI" id="CHEBI:15378"/>
        <dbReference type="ChEBI" id="CHEBI:57540"/>
        <dbReference type="ChEBI" id="CHEBI:57945"/>
        <dbReference type="ChEBI" id="CHEBI:58052"/>
        <dbReference type="ChEBI" id="CHEBI:58885"/>
        <dbReference type="EC" id="1.1.1.22"/>
    </reaction>
</comment>
<dbReference type="GO" id="GO:0006065">
    <property type="term" value="P:UDP-glucuronate biosynthetic process"/>
    <property type="evidence" value="ECO:0007669"/>
    <property type="project" value="UniProtKB-UniPathway"/>
</dbReference>
<dbReference type="SMART" id="SM00984">
    <property type="entry name" value="UDPG_MGDP_dh_C"/>
    <property type="match status" value="1"/>
</dbReference>
<dbReference type="PIRSF" id="PIRSF000124">
    <property type="entry name" value="UDPglc_GDPman_dh"/>
    <property type="match status" value="1"/>
</dbReference>
<organism evidence="14 15">
    <name type="scientific">Glossina austeni</name>
    <name type="common">Savannah tsetse fly</name>
    <dbReference type="NCBI Taxonomy" id="7395"/>
    <lineage>
        <taxon>Eukaryota</taxon>
        <taxon>Metazoa</taxon>
        <taxon>Ecdysozoa</taxon>
        <taxon>Arthropoda</taxon>
        <taxon>Hexapoda</taxon>
        <taxon>Insecta</taxon>
        <taxon>Pterygota</taxon>
        <taxon>Neoptera</taxon>
        <taxon>Endopterygota</taxon>
        <taxon>Diptera</taxon>
        <taxon>Brachycera</taxon>
        <taxon>Muscomorpha</taxon>
        <taxon>Hippoboscoidea</taxon>
        <taxon>Glossinidae</taxon>
        <taxon>Glossina</taxon>
    </lineage>
</organism>
<dbReference type="PANTHER" id="PTHR43750">
    <property type="entry name" value="UDP-GLUCOSE 6-DEHYDROGENASE TUAD"/>
    <property type="match status" value="1"/>
</dbReference>
<dbReference type="Pfam" id="PF03720">
    <property type="entry name" value="UDPG_MGDP_dh_C"/>
    <property type="match status" value="1"/>
</dbReference>
<dbReference type="VEuPathDB" id="VectorBase:GAUT007515"/>
<dbReference type="GO" id="GO:0051287">
    <property type="term" value="F:NAD binding"/>
    <property type="evidence" value="ECO:0007669"/>
    <property type="project" value="InterPro"/>
</dbReference>
<feature type="binding site" evidence="11">
    <location>
        <position position="35"/>
    </location>
    <ligand>
        <name>NAD(+)</name>
        <dbReference type="ChEBI" id="CHEBI:57540"/>
    </ligand>
</feature>
<comment type="pathway">
    <text evidence="1">Nucleotide-sugar biosynthesis; UDP-alpha-D-glucuronate biosynthesis; UDP-alpha-D-glucuronate from UDP-alpha-D-glucose: step 1/1.</text>
</comment>
<evidence type="ECO:0000256" key="6">
    <source>
        <dbReference type="ARBA" id="ARBA00023027"/>
    </source>
</evidence>
<keyword evidence="5 8" id="KW-0560">Oxidoreductase</keyword>
<dbReference type="InterPro" id="IPR017476">
    <property type="entry name" value="UDP-Glc/GDP-Man"/>
</dbReference>
<feature type="binding site" evidence="11">
    <location>
        <position position="268"/>
    </location>
    <ligand>
        <name>NAD(+)</name>
        <dbReference type="ChEBI" id="CHEBI:57540"/>
    </ligand>
</feature>
<feature type="domain" description="UDP-glucose/GDP-mannose dehydrogenase C-terminal" evidence="13">
    <location>
        <begin position="319"/>
        <end position="423"/>
    </location>
</feature>
<accession>A0A1A9UKC9</accession>
<dbReference type="Gene3D" id="3.40.50.720">
    <property type="entry name" value="NAD(P)-binding Rossmann-like Domain"/>
    <property type="match status" value="2"/>
</dbReference>
<name>A0A1A9UKC9_GLOAU</name>
<comment type="function">
    <text evidence="8">Involved in the biosynthesis of glycosaminoglycans; hyaluronan, chondroitin sulfate, and heparan sulfate.</text>
</comment>
<dbReference type="Pfam" id="PF03721">
    <property type="entry name" value="UDPG_MGDP_dh_N"/>
    <property type="match status" value="1"/>
</dbReference>
<feature type="binding site" evidence="11">
    <location>
        <position position="157"/>
    </location>
    <ligand>
        <name>NAD(+)</name>
        <dbReference type="ChEBI" id="CHEBI:57540"/>
    </ligand>
</feature>
<dbReference type="InterPro" id="IPR014026">
    <property type="entry name" value="UDP-Glc/GDP-Man_DH_dimer"/>
</dbReference>
<dbReference type="GO" id="GO:0003979">
    <property type="term" value="F:UDP-glucose 6-dehydrogenase activity"/>
    <property type="evidence" value="ECO:0007669"/>
    <property type="project" value="UniProtKB-EC"/>
</dbReference>
<dbReference type="InterPro" id="IPR008927">
    <property type="entry name" value="6-PGluconate_DH-like_C_sf"/>
</dbReference>
<protein>
    <recommendedName>
        <fullName evidence="4 8">UDP-glucose 6-dehydrogenase</fullName>
        <ecNumber evidence="3 8">1.1.1.22</ecNumber>
    </recommendedName>
</protein>
<evidence type="ECO:0000256" key="4">
    <source>
        <dbReference type="ARBA" id="ARBA00015132"/>
    </source>
</evidence>
<dbReference type="NCBIfam" id="TIGR03026">
    <property type="entry name" value="NDP-sugDHase"/>
    <property type="match status" value="1"/>
</dbReference>
<dbReference type="PIRSF" id="PIRSF500134">
    <property type="entry name" value="UDPglc_DH_bac"/>
    <property type="match status" value="1"/>
</dbReference>
<dbReference type="Pfam" id="PF00984">
    <property type="entry name" value="UDPG_MGDP_dh"/>
    <property type="match status" value="1"/>
</dbReference>